<keyword evidence="2" id="KW-1185">Reference proteome</keyword>
<sequence>MANPNRTVYSGPPLSGPGILWINSKITAPDKLSPELFKTWYEEAHIPDIIGAKKGSVLAAWRYQCANPERPAPYLALYSIPDLAFLQTAEFRAVPMVHEMLPEGGPIHKFANFDTRYYKKIQVFEKEGKTRPGMSRPAIQPAEGMEEELDKWYREEHLEQVSNEPGWIRSTRFELVFKVGDKGVANSEVTPKWLAIHEFEADGLLGDMPRPLNPVSDLTKKIVGNAIKVDAAKFTLIRGIGDELAPL</sequence>
<gene>
    <name evidence="1" type="ORF">BU16DRAFT_507377</name>
</gene>
<dbReference type="OrthoDB" id="2851338at2759"/>
<evidence type="ECO:0000313" key="1">
    <source>
        <dbReference type="EMBL" id="KAF2496741.1"/>
    </source>
</evidence>
<name>A0A6A6QWB4_9PEZI</name>
<reference evidence="1" key="1">
    <citation type="journal article" date="2020" name="Stud. Mycol.">
        <title>101 Dothideomycetes genomes: a test case for predicting lifestyles and emergence of pathogens.</title>
        <authorList>
            <person name="Haridas S."/>
            <person name="Albert R."/>
            <person name="Binder M."/>
            <person name="Bloem J."/>
            <person name="Labutti K."/>
            <person name="Salamov A."/>
            <person name="Andreopoulos B."/>
            <person name="Baker S."/>
            <person name="Barry K."/>
            <person name="Bills G."/>
            <person name="Bluhm B."/>
            <person name="Cannon C."/>
            <person name="Castanera R."/>
            <person name="Culley D."/>
            <person name="Daum C."/>
            <person name="Ezra D."/>
            <person name="Gonzalez J."/>
            <person name="Henrissat B."/>
            <person name="Kuo A."/>
            <person name="Liang C."/>
            <person name="Lipzen A."/>
            <person name="Lutzoni F."/>
            <person name="Magnuson J."/>
            <person name="Mondo S."/>
            <person name="Nolan M."/>
            <person name="Ohm R."/>
            <person name="Pangilinan J."/>
            <person name="Park H.-J."/>
            <person name="Ramirez L."/>
            <person name="Alfaro M."/>
            <person name="Sun H."/>
            <person name="Tritt A."/>
            <person name="Yoshinaga Y."/>
            <person name="Zwiers L.-H."/>
            <person name="Turgeon B."/>
            <person name="Goodwin S."/>
            <person name="Spatafora J."/>
            <person name="Crous P."/>
            <person name="Grigoriev I."/>
        </authorList>
    </citation>
    <scope>NUCLEOTIDE SEQUENCE</scope>
    <source>
        <strain evidence="1">CBS 269.34</strain>
    </source>
</reference>
<proteinExistence type="predicted"/>
<protein>
    <submittedName>
        <fullName evidence="1">Uncharacterized protein</fullName>
    </submittedName>
</protein>
<evidence type="ECO:0000313" key="2">
    <source>
        <dbReference type="Proteomes" id="UP000799750"/>
    </source>
</evidence>
<dbReference type="AlphaFoldDB" id="A0A6A6QWB4"/>
<dbReference type="Proteomes" id="UP000799750">
    <property type="component" value="Unassembled WGS sequence"/>
</dbReference>
<dbReference type="EMBL" id="MU004187">
    <property type="protein sequence ID" value="KAF2496741.1"/>
    <property type="molecule type" value="Genomic_DNA"/>
</dbReference>
<organism evidence="1 2">
    <name type="scientific">Lophium mytilinum</name>
    <dbReference type="NCBI Taxonomy" id="390894"/>
    <lineage>
        <taxon>Eukaryota</taxon>
        <taxon>Fungi</taxon>
        <taxon>Dikarya</taxon>
        <taxon>Ascomycota</taxon>
        <taxon>Pezizomycotina</taxon>
        <taxon>Dothideomycetes</taxon>
        <taxon>Pleosporomycetidae</taxon>
        <taxon>Mytilinidiales</taxon>
        <taxon>Mytilinidiaceae</taxon>
        <taxon>Lophium</taxon>
    </lineage>
</organism>
<accession>A0A6A6QWB4</accession>